<comment type="caution">
    <text evidence="2">The sequence shown here is derived from an EMBL/GenBank/DDBJ whole genome shotgun (WGS) entry which is preliminary data.</text>
</comment>
<protein>
    <submittedName>
        <fullName evidence="2">Uncharacterized protein</fullName>
    </submittedName>
</protein>
<organism evidence="2 3">
    <name type="scientific">Eragrostis curvula</name>
    <name type="common">weeping love grass</name>
    <dbReference type="NCBI Taxonomy" id="38414"/>
    <lineage>
        <taxon>Eukaryota</taxon>
        <taxon>Viridiplantae</taxon>
        <taxon>Streptophyta</taxon>
        <taxon>Embryophyta</taxon>
        <taxon>Tracheophyta</taxon>
        <taxon>Spermatophyta</taxon>
        <taxon>Magnoliopsida</taxon>
        <taxon>Liliopsida</taxon>
        <taxon>Poales</taxon>
        <taxon>Poaceae</taxon>
        <taxon>PACMAD clade</taxon>
        <taxon>Chloridoideae</taxon>
        <taxon>Eragrostideae</taxon>
        <taxon>Eragrostidinae</taxon>
        <taxon>Eragrostis</taxon>
    </lineage>
</organism>
<evidence type="ECO:0000256" key="1">
    <source>
        <dbReference type="SAM" id="MobiDB-lite"/>
    </source>
</evidence>
<dbReference type="Gramene" id="TVU27782">
    <property type="protein sequence ID" value="TVU27782"/>
    <property type="gene ID" value="EJB05_19283"/>
</dbReference>
<accession>A0A5J9UVB4</accession>
<sequence length="145" mass="15506">MRAGPAVVGRGAASRTALGAATRRLLGAGAQEVEMDLGPGINDTTIKKGTARTKTQKIPNQRRWGGARRGDLPALLHRSVRRGEVPVVQSFMSESSSSTSSSSQLESVCSCCCCRPEPPNSRPILINNTYFFLLKTGQGSHNTYT</sequence>
<proteinExistence type="predicted"/>
<keyword evidence="3" id="KW-1185">Reference proteome</keyword>
<reference evidence="2 3" key="1">
    <citation type="journal article" date="2019" name="Sci. Rep.">
        <title>A high-quality genome of Eragrostis curvula grass provides insights into Poaceae evolution and supports new strategies to enhance forage quality.</title>
        <authorList>
            <person name="Carballo J."/>
            <person name="Santos B.A.C.M."/>
            <person name="Zappacosta D."/>
            <person name="Garbus I."/>
            <person name="Selva J.P."/>
            <person name="Gallo C.A."/>
            <person name="Diaz A."/>
            <person name="Albertini E."/>
            <person name="Caccamo M."/>
            <person name="Echenique V."/>
        </authorList>
    </citation>
    <scope>NUCLEOTIDE SEQUENCE [LARGE SCALE GENOMIC DNA]</scope>
    <source>
        <strain evidence="3">cv. Victoria</strain>
        <tissue evidence="2">Leaf</tissue>
    </source>
</reference>
<feature type="region of interest" description="Disordered" evidence="1">
    <location>
        <begin position="37"/>
        <end position="73"/>
    </location>
</feature>
<evidence type="ECO:0000313" key="3">
    <source>
        <dbReference type="Proteomes" id="UP000324897"/>
    </source>
</evidence>
<name>A0A5J9UVB4_9POAL</name>
<dbReference type="Proteomes" id="UP000324897">
    <property type="component" value="Chromosome 1"/>
</dbReference>
<evidence type="ECO:0000313" key="2">
    <source>
        <dbReference type="EMBL" id="TVU27782.1"/>
    </source>
</evidence>
<gene>
    <name evidence="2" type="ORF">EJB05_19283</name>
</gene>
<dbReference type="AlphaFoldDB" id="A0A5J9UVB4"/>
<feature type="non-terminal residue" evidence="2">
    <location>
        <position position="1"/>
    </location>
</feature>
<dbReference type="EMBL" id="RWGY01000011">
    <property type="protein sequence ID" value="TVU27782.1"/>
    <property type="molecule type" value="Genomic_DNA"/>
</dbReference>